<dbReference type="InterPro" id="IPR050237">
    <property type="entry name" value="ATP-dep_AMP-bd_enzyme"/>
</dbReference>
<gene>
    <name evidence="3" type="ORF">BXT84_16160</name>
</gene>
<dbReference type="SUPFAM" id="SSF56801">
    <property type="entry name" value="Acetyl-CoA synthetase-like"/>
    <property type="match status" value="1"/>
</dbReference>
<dbReference type="InterPro" id="IPR045851">
    <property type="entry name" value="AMP-bd_C_sf"/>
</dbReference>
<name>A0ABM6RUY8_9FIRM</name>
<dbReference type="InterPro" id="IPR042099">
    <property type="entry name" value="ANL_N_sf"/>
</dbReference>
<dbReference type="Gene3D" id="3.30.300.30">
    <property type="match status" value="1"/>
</dbReference>
<dbReference type="InterPro" id="IPR020845">
    <property type="entry name" value="AMP-binding_CS"/>
</dbReference>
<dbReference type="Proteomes" id="UP000325292">
    <property type="component" value="Chromosome"/>
</dbReference>
<evidence type="ECO:0000313" key="3">
    <source>
        <dbReference type="EMBL" id="AUW95300.1"/>
    </source>
</evidence>
<evidence type="ECO:0000259" key="2">
    <source>
        <dbReference type="Pfam" id="PF13193"/>
    </source>
</evidence>
<proteinExistence type="predicted"/>
<dbReference type="Pfam" id="PF13193">
    <property type="entry name" value="AMP-binding_C"/>
    <property type="match status" value="1"/>
</dbReference>
<evidence type="ECO:0000259" key="1">
    <source>
        <dbReference type="Pfam" id="PF00501"/>
    </source>
</evidence>
<dbReference type="EMBL" id="CP019454">
    <property type="protein sequence ID" value="AUW95300.1"/>
    <property type="molecule type" value="Genomic_DNA"/>
</dbReference>
<accession>A0ABM6RUY8</accession>
<sequence>MDQFTIPQVLREASDKYPAQGVWADNQFTPYPDLLERVIQLAGALDQIGIRPGHVVGVLDVNSLRHLELHYALAMLKAVIHPLNFRLSLNDLEYTVRLAHDEWLIVGPDFMSLGHSLRHMVPHPLIKPEDIEAHRHADNKPLMTPIHENDPYSLCFTTGTTGRPKATLYRHRDVLLSSWQMVHHLALHDTPARLGMNEVILPLIPFFHMHGWGIPFIAPYVGASVVLAGKISPQEQAALIYRHGVTWSNMVPTQLQALLNVLTEPLTEPLKVLTGGMPITAGLVRRANERHVALSVVYGGADQLAAAISAVPPHTALSSVEQATVLATRLLPLPMVEIRVCDEAGHDVPHDGKSTGELWVKSPWLPSGYWHNQAATLSHYREGYFVSGDLGTPFPDGTIAVIDRLTEAVKWENQWIPTHYLETIISEIEGIDQVAVLPVMSPQWGDKPVAVVQTRQAIDPEIVTAYLHDQALAGRIAPIWVPERIFYITTMPLTSAGKINKADLLAKLDQLPEYPAV</sequence>
<dbReference type="InterPro" id="IPR025110">
    <property type="entry name" value="AMP-bd_C"/>
</dbReference>
<dbReference type="PANTHER" id="PTHR43767">
    <property type="entry name" value="LONG-CHAIN-FATTY-ACID--COA LIGASE"/>
    <property type="match status" value="1"/>
</dbReference>
<organism evidence="3 4">
    <name type="scientific">Sulfobacillus thermotolerans</name>
    <dbReference type="NCBI Taxonomy" id="338644"/>
    <lineage>
        <taxon>Bacteria</taxon>
        <taxon>Bacillati</taxon>
        <taxon>Bacillota</taxon>
        <taxon>Clostridia</taxon>
        <taxon>Eubacteriales</taxon>
        <taxon>Clostridiales Family XVII. Incertae Sedis</taxon>
        <taxon>Sulfobacillus</taxon>
    </lineage>
</organism>
<dbReference type="InterPro" id="IPR000873">
    <property type="entry name" value="AMP-dep_synth/lig_dom"/>
</dbReference>
<evidence type="ECO:0008006" key="5">
    <source>
        <dbReference type="Google" id="ProtNLM"/>
    </source>
</evidence>
<dbReference type="Gene3D" id="3.40.50.12780">
    <property type="entry name" value="N-terminal domain of ligase-like"/>
    <property type="match status" value="1"/>
</dbReference>
<dbReference type="Pfam" id="PF00501">
    <property type="entry name" value="AMP-binding"/>
    <property type="match status" value="1"/>
</dbReference>
<feature type="domain" description="AMP-binding enzyme C-terminal" evidence="2">
    <location>
        <begin position="421"/>
        <end position="498"/>
    </location>
</feature>
<dbReference type="PROSITE" id="PS00455">
    <property type="entry name" value="AMP_BINDING"/>
    <property type="match status" value="1"/>
</dbReference>
<protein>
    <recommendedName>
        <fullName evidence="5">AMP-dependent synthetase</fullName>
    </recommendedName>
</protein>
<dbReference type="PANTHER" id="PTHR43767:SF11">
    <property type="entry name" value="MEDIUM-CHAIN-FATTY-ACID--COA LIGASE"/>
    <property type="match status" value="1"/>
</dbReference>
<keyword evidence="4" id="KW-1185">Reference proteome</keyword>
<evidence type="ECO:0000313" key="4">
    <source>
        <dbReference type="Proteomes" id="UP000325292"/>
    </source>
</evidence>
<feature type="domain" description="AMP-dependent synthetase/ligase" evidence="1">
    <location>
        <begin position="25"/>
        <end position="370"/>
    </location>
</feature>
<reference evidence="3 4" key="1">
    <citation type="journal article" date="2019" name="Sci. Rep.">
        <title>Sulfobacillus thermotolerans: new insights into resistance and metabolic capacities of acidophilic chemolithotrophs.</title>
        <authorList>
            <person name="Panyushkina A.E."/>
            <person name="Babenko V.V."/>
            <person name="Nikitina A.S."/>
            <person name="Selezneva O.V."/>
            <person name="Tsaplina I.A."/>
            <person name="Letarova M.A."/>
            <person name="Kostryukova E.S."/>
            <person name="Letarov A.V."/>
        </authorList>
    </citation>
    <scope>NUCLEOTIDE SEQUENCE [LARGE SCALE GENOMIC DNA]</scope>
    <source>
        <strain evidence="3 4">Kr1</strain>
    </source>
</reference>